<protein>
    <submittedName>
        <fullName evidence="2">Uncharacterized protein</fullName>
    </submittedName>
</protein>
<dbReference type="Proteomes" id="UP000663419">
    <property type="component" value="Chromosome 2"/>
</dbReference>
<sequence length="181" mass="20138">MHIPTDVLPQCEELPAQFNSSRLRESNALRATIYFFFSSHFLSSPISPSPCPSCPRPPNPLPWRGVDLPLDRTGSPATVSLTLCSAIAIYFLLFLFFLFFFFSDGDGSGAVLWRRLGAWWRNAALALGGTLALFHSFSFFKKQVRAAQIPFSLDGGDIIYIVGFYCGRTERGMEQNVLTDG</sequence>
<feature type="transmembrane region" description="Helical" evidence="1">
    <location>
        <begin position="122"/>
        <end position="140"/>
    </location>
</feature>
<evidence type="ECO:0000313" key="3">
    <source>
        <dbReference type="Proteomes" id="UP000663419"/>
    </source>
</evidence>
<keyword evidence="1" id="KW-0472">Membrane</keyword>
<name>A0A8A1LG06_AJEC8</name>
<accession>A0A8A1LG06</accession>
<organism evidence="2 3">
    <name type="scientific">Ajellomyces capsulatus (strain H88)</name>
    <name type="common">Darling's disease fungus</name>
    <name type="synonym">Histoplasma capsulatum</name>
    <dbReference type="NCBI Taxonomy" id="544711"/>
    <lineage>
        <taxon>Eukaryota</taxon>
        <taxon>Fungi</taxon>
        <taxon>Dikarya</taxon>
        <taxon>Ascomycota</taxon>
        <taxon>Pezizomycotina</taxon>
        <taxon>Eurotiomycetes</taxon>
        <taxon>Eurotiomycetidae</taxon>
        <taxon>Onygenales</taxon>
        <taxon>Ajellomycetaceae</taxon>
        <taxon>Histoplasma</taxon>
    </lineage>
</organism>
<keyword evidence="1" id="KW-0812">Transmembrane</keyword>
<dbReference type="AlphaFoldDB" id="A0A8A1LG06"/>
<feature type="transmembrane region" description="Helical" evidence="1">
    <location>
        <begin position="79"/>
        <end position="102"/>
    </location>
</feature>
<dbReference type="VEuPathDB" id="FungiDB:I7I53_06099"/>
<keyword evidence="1" id="KW-1133">Transmembrane helix</keyword>
<gene>
    <name evidence="2" type="ORF">I7I53_06099</name>
</gene>
<evidence type="ECO:0000256" key="1">
    <source>
        <dbReference type="SAM" id="Phobius"/>
    </source>
</evidence>
<reference evidence="2" key="1">
    <citation type="submission" date="2021-01" db="EMBL/GenBank/DDBJ databases">
        <title>Chromosome-level genome assembly of a human fungal pathogen reveals clustering of transcriptionally co-regulated genes.</title>
        <authorList>
            <person name="Voorhies M."/>
            <person name="Cohen S."/>
            <person name="Shea T.P."/>
            <person name="Petrus S."/>
            <person name="Munoz J.F."/>
            <person name="Poplawski S."/>
            <person name="Goldman W.E."/>
            <person name="Michael T."/>
            <person name="Cuomo C.A."/>
            <person name="Sil A."/>
            <person name="Beyhan S."/>
        </authorList>
    </citation>
    <scope>NUCLEOTIDE SEQUENCE</scope>
    <source>
        <strain evidence="2">H88</strain>
    </source>
</reference>
<evidence type="ECO:0000313" key="2">
    <source>
        <dbReference type="EMBL" id="QSS50912.1"/>
    </source>
</evidence>
<proteinExistence type="predicted"/>
<dbReference type="EMBL" id="CP069103">
    <property type="protein sequence ID" value="QSS50912.1"/>
    <property type="molecule type" value="Genomic_DNA"/>
</dbReference>